<dbReference type="InterPro" id="IPR001190">
    <property type="entry name" value="SRCR"/>
</dbReference>
<dbReference type="Pfam" id="PF00090">
    <property type="entry name" value="TSP_1"/>
    <property type="match status" value="2"/>
</dbReference>
<evidence type="ECO:0000256" key="4">
    <source>
        <dbReference type="ARBA" id="ARBA00022737"/>
    </source>
</evidence>
<dbReference type="Proteomes" id="UP000762676">
    <property type="component" value="Unassembled WGS sequence"/>
</dbReference>
<keyword evidence="4" id="KW-0677">Repeat</keyword>
<evidence type="ECO:0000256" key="5">
    <source>
        <dbReference type="ARBA" id="ARBA00022989"/>
    </source>
</evidence>
<dbReference type="Gene3D" id="2.20.100.10">
    <property type="entry name" value="Thrombospondin type-1 (TSP1) repeat"/>
    <property type="match status" value="2"/>
</dbReference>
<keyword evidence="6" id="KW-0472">Membrane</keyword>
<evidence type="ECO:0000256" key="7">
    <source>
        <dbReference type="ARBA" id="ARBA00023157"/>
    </source>
</evidence>
<sequence length="311" mass="33389">MVDVWRHCLSLATPPIFVCVIMAGPVQAVVLQLLYHLRHFESDSIFHPSIDAGPQWGDWAPWSACSVTCHRGWRMRSRNCEDSTNGMSLPSGHCYGASQEYGTCELQQCPRWETWGAWGECSTETTCGSGVKVRHRACSNGGTGGVDRYCLGLANESAPCNSVPCNGPMRLAGGSVHGEGRVEIYDDQHQQWSLVCADQMTALMATMVCKQLGWPGGYLAVTDGQFGSGNGQFGLTSVTCKGSELTIAACEHNKWISAGICNGGATLAAGVQCDGSFDIRTTMSFEDGALYLHSCSLKGLASSLITMTYES</sequence>
<dbReference type="SUPFAM" id="SSF56487">
    <property type="entry name" value="SRCR-like"/>
    <property type="match status" value="1"/>
</dbReference>
<reference evidence="11 12" key="1">
    <citation type="journal article" date="2021" name="Elife">
        <title>Chloroplast acquisition without the gene transfer in kleptoplastic sea slugs, Plakobranchus ocellatus.</title>
        <authorList>
            <person name="Maeda T."/>
            <person name="Takahashi S."/>
            <person name="Yoshida T."/>
            <person name="Shimamura S."/>
            <person name="Takaki Y."/>
            <person name="Nagai Y."/>
            <person name="Toyoda A."/>
            <person name="Suzuki Y."/>
            <person name="Arimoto A."/>
            <person name="Ishii H."/>
            <person name="Satoh N."/>
            <person name="Nishiyama T."/>
            <person name="Hasebe M."/>
            <person name="Maruyama T."/>
            <person name="Minagawa J."/>
            <person name="Obokata J."/>
            <person name="Shigenobu S."/>
        </authorList>
    </citation>
    <scope>NUCLEOTIDE SEQUENCE [LARGE SCALE GENOMIC DNA]</scope>
</reference>
<evidence type="ECO:0000313" key="12">
    <source>
        <dbReference type="Proteomes" id="UP000762676"/>
    </source>
</evidence>
<accession>A0AAV4I6M0</accession>
<dbReference type="SMART" id="SM00209">
    <property type="entry name" value="TSP1"/>
    <property type="match status" value="2"/>
</dbReference>
<comment type="caution">
    <text evidence="9">Lacks conserved residue(s) required for the propagation of feature annotation.</text>
</comment>
<dbReference type="SMART" id="SM00202">
    <property type="entry name" value="SR"/>
    <property type="match status" value="1"/>
</dbReference>
<dbReference type="AlphaFoldDB" id="A0AAV4I6M0"/>
<keyword evidence="7 9" id="KW-1015">Disulfide bond</keyword>
<dbReference type="Pfam" id="PF00530">
    <property type="entry name" value="SRCR"/>
    <property type="match status" value="1"/>
</dbReference>
<comment type="subcellular location">
    <subcellularLocation>
        <location evidence="1">Membrane</location>
        <topology evidence="1">Single-pass membrane protein</topology>
    </subcellularLocation>
</comment>
<evidence type="ECO:0000256" key="2">
    <source>
        <dbReference type="ARBA" id="ARBA00022692"/>
    </source>
</evidence>
<organism evidence="11 12">
    <name type="scientific">Elysia marginata</name>
    <dbReference type="NCBI Taxonomy" id="1093978"/>
    <lineage>
        <taxon>Eukaryota</taxon>
        <taxon>Metazoa</taxon>
        <taxon>Spiralia</taxon>
        <taxon>Lophotrochozoa</taxon>
        <taxon>Mollusca</taxon>
        <taxon>Gastropoda</taxon>
        <taxon>Heterobranchia</taxon>
        <taxon>Euthyneura</taxon>
        <taxon>Panpulmonata</taxon>
        <taxon>Sacoglossa</taxon>
        <taxon>Placobranchoidea</taxon>
        <taxon>Plakobranchidae</taxon>
        <taxon>Elysia</taxon>
    </lineage>
</organism>
<evidence type="ECO:0000256" key="9">
    <source>
        <dbReference type="PROSITE-ProRule" id="PRU00196"/>
    </source>
</evidence>
<dbReference type="PROSITE" id="PS50287">
    <property type="entry name" value="SRCR_2"/>
    <property type="match status" value="1"/>
</dbReference>
<keyword evidence="12" id="KW-1185">Reference proteome</keyword>
<dbReference type="PANTHER" id="PTHR19331:SF465">
    <property type="entry name" value="EGG PEPTIDE SPERACT RECEPTOR"/>
    <property type="match status" value="1"/>
</dbReference>
<evidence type="ECO:0000259" key="10">
    <source>
        <dbReference type="PROSITE" id="PS50287"/>
    </source>
</evidence>
<dbReference type="PROSITE" id="PS50092">
    <property type="entry name" value="TSP1"/>
    <property type="match status" value="2"/>
</dbReference>
<proteinExistence type="predicted"/>
<dbReference type="GO" id="GO:0016020">
    <property type="term" value="C:membrane"/>
    <property type="evidence" value="ECO:0007669"/>
    <property type="project" value="UniProtKB-SubCell"/>
</dbReference>
<feature type="domain" description="SRCR" evidence="10">
    <location>
        <begin position="169"/>
        <end position="274"/>
    </location>
</feature>
<protein>
    <submittedName>
        <fullName evidence="11">Semaphorin-5B-like</fullName>
    </submittedName>
</protein>
<evidence type="ECO:0000256" key="1">
    <source>
        <dbReference type="ARBA" id="ARBA00004167"/>
    </source>
</evidence>
<dbReference type="PANTHER" id="PTHR19331">
    <property type="entry name" value="SCAVENGER RECEPTOR DOMAIN-CONTAINING"/>
    <property type="match status" value="1"/>
</dbReference>
<keyword evidence="8" id="KW-0325">Glycoprotein</keyword>
<keyword evidence="5" id="KW-1133">Transmembrane helix</keyword>
<name>A0AAV4I6M0_9GAST</name>
<keyword evidence="3" id="KW-0732">Signal</keyword>
<dbReference type="EMBL" id="BMAT01002343">
    <property type="protein sequence ID" value="GFS05137.1"/>
    <property type="molecule type" value="Genomic_DNA"/>
</dbReference>
<dbReference type="InterPro" id="IPR036772">
    <property type="entry name" value="SRCR-like_dom_sf"/>
</dbReference>
<feature type="disulfide bond" evidence="9">
    <location>
        <begin position="240"/>
        <end position="250"/>
    </location>
</feature>
<dbReference type="InterPro" id="IPR000884">
    <property type="entry name" value="TSP1_rpt"/>
</dbReference>
<dbReference type="Gene3D" id="3.10.250.10">
    <property type="entry name" value="SRCR-like domain"/>
    <property type="match status" value="1"/>
</dbReference>
<evidence type="ECO:0000313" key="11">
    <source>
        <dbReference type="EMBL" id="GFS05137.1"/>
    </source>
</evidence>
<dbReference type="FunFam" id="3.10.250.10:FF:000016">
    <property type="entry name" value="Scavenger receptor cysteine-rich protein type 12"/>
    <property type="match status" value="1"/>
</dbReference>
<dbReference type="InterPro" id="IPR036383">
    <property type="entry name" value="TSP1_rpt_sf"/>
</dbReference>
<gene>
    <name evidence="11" type="ORF">ElyMa_001192600</name>
</gene>
<evidence type="ECO:0000256" key="6">
    <source>
        <dbReference type="ARBA" id="ARBA00023136"/>
    </source>
</evidence>
<comment type="caution">
    <text evidence="11">The sequence shown here is derived from an EMBL/GenBank/DDBJ whole genome shotgun (WGS) entry which is preliminary data.</text>
</comment>
<keyword evidence="2" id="KW-0812">Transmembrane</keyword>
<dbReference type="PRINTS" id="PR00258">
    <property type="entry name" value="SPERACTRCPTR"/>
</dbReference>
<evidence type="ECO:0000256" key="3">
    <source>
        <dbReference type="ARBA" id="ARBA00022729"/>
    </source>
</evidence>
<dbReference type="SUPFAM" id="SSF82895">
    <property type="entry name" value="TSP-1 type 1 repeat"/>
    <property type="match status" value="2"/>
</dbReference>
<evidence type="ECO:0000256" key="8">
    <source>
        <dbReference type="ARBA" id="ARBA00023180"/>
    </source>
</evidence>